<protein>
    <submittedName>
        <fullName evidence="2">Phage baseplate protein</fullName>
    </submittedName>
</protein>
<gene>
    <name evidence="2" type="ORF">FKG94_17950</name>
</gene>
<dbReference type="Gene3D" id="3.10.450.40">
    <property type="match status" value="1"/>
</dbReference>
<evidence type="ECO:0000313" key="3">
    <source>
        <dbReference type="Proteomes" id="UP000319732"/>
    </source>
</evidence>
<dbReference type="EMBL" id="VHSG01000019">
    <property type="protein sequence ID" value="TQV72584.1"/>
    <property type="molecule type" value="Genomic_DNA"/>
</dbReference>
<evidence type="ECO:0000259" key="1">
    <source>
        <dbReference type="Pfam" id="PF04965"/>
    </source>
</evidence>
<feature type="domain" description="IraD/Gp25-like" evidence="1">
    <location>
        <begin position="14"/>
        <end position="102"/>
    </location>
</feature>
<sequence>MLGMNAETGKPIEGLEQLRQSVRDILSTPIGSRVMRRDYGSNLFELLDRPVNRELLADIQAAVVMALSAQEPRIRLSKVKVKTAAVGGQSGLARGRVLIDIEGYHSIDGEQLVLENLAF</sequence>
<keyword evidence="3" id="KW-1185">Reference proteome</keyword>
<dbReference type="Pfam" id="PF04965">
    <property type="entry name" value="GPW_gp25"/>
    <property type="match status" value="1"/>
</dbReference>
<dbReference type="SUPFAM" id="SSF160719">
    <property type="entry name" value="gpW/gp25-like"/>
    <property type="match status" value="1"/>
</dbReference>
<reference evidence="2 3" key="1">
    <citation type="submission" date="2019-06" db="EMBL/GenBank/DDBJ databases">
        <title>Whole genome sequence for Cellvibrionaceae sp. R142.</title>
        <authorList>
            <person name="Wang G."/>
        </authorList>
    </citation>
    <scope>NUCLEOTIDE SEQUENCE [LARGE SCALE GENOMIC DNA]</scope>
    <source>
        <strain evidence="2 3">R142</strain>
    </source>
</reference>
<evidence type="ECO:0000313" key="2">
    <source>
        <dbReference type="EMBL" id="TQV72584.1"/>
    </source>
</evidence>
<comment type="caution">
    <text evidence="2">The sequence shown here is derived from an EMBL/GenBank/DDBJ whole genome shotgun (WGS) entry which is preliminary data.</text>
</comment>
<proteinExistence type="predicted"/>
<accession>A0A545T5T8</accession>
<dbReference type="InterPro" id="IPR007048">
    <property type="entry name" value="IraD/Gp25-like"/>
</dbReference>
<dbReference type="AlphaFoldDB" id="A0A545T5T8"/>
<dbReference type="RefSeq" id="WP_142905716.1">
    <property type="nucleotide sequence ID" value="NZ_ML660098.1"/>
</dbReference>
<dbReference type="OrthoDB" id="9802846at2"/>
<name>A0A545T5T8_9GAMM</name>
<dbReference type="Proteomes" id="UP000319732">
    <property type="component" value="Unassembled WGS sequence"/>
</dbReference>
<organism evidence="2 3">
    <name type="scientific">Exilibacterium tricleocarpae</name>
    <dbReference type="NCBI Taxonomy" id="2591008"/>
    <lineage>
        <taxon>Bacteria</taxon>
        <taxon>Pseudomonadati</taxon>
        <taxon>Pseudomonadota</taxon>
        <taxon>Gammaproteobacteria</taxon>
        <taxon>Cellvibrionales</taxon>
        <taxon>Cellvibrionaceae</taxon>
        <taxon>Exilibacterium</taxon>
    </lineage>
</organism>